<reference evidence="2" key="1">
    <citation type="submission" date="2008-06" db="EMBL/GenBank/DDBJ databases">
        <title>Complete sequence of Chlorobium phaeobacteroides BS1.</title>
        <authorList>
            <consortium name="US DOE Joint Genome Institute"/>
            <person name="Lucas S."/>
            <person name="Copeland A."/>
            <person name="Lapidus A."/>
            <person name="Glavina del Rio T."/>
            <person name="Dalin E."/>
            <person name="Tice H."/>
            <person name="Bruce D."/>
            <person name="Goodwin L."/>
            <person name="Pitluck S."/>
            <person name="Schmutz J."/>
            <person name="Larimer F."/>
            <person name="Land M."/>
            <person name="Hauser L."/>
            <person name="Kyrpides N."/>
            <person name="Ovchinnikova G."/>
            <person name="Li T."/>
            <person name="Liu Z."/>
            <person name="Zhao F."/>
            <person name="Overmann J."/>
            <person name="Bryant D.A."/>
            <person name="Richardson P."/>
        </authorList>
    </citation>
    <scope>NUCLEOTIDE SEQUENCE [LARGE SCALE GENOMIC DNA]</scope>
    <source>
        <strain evidence="2">BS1</strain>
    </source>
</reference>
<dbReference type="InterPro" id="IPR026866">
    <property type="entry name" value="CR006_AAA"/>
</dbReference>
<evidence type="ECO:0000313" key="2">
    <source>
        <dbReference type="EMBL" id="ACE04464.1"/>
    </source>
</evidence>
<dbReference type="Gene3D" id="3.40.50.300">
    <property type="entry name" value="P-loop containing nucleotide triphosphate hydrolases"/>
    <property type="match status" value="1"/>
</dbReference>
<feature type="domain" description="Protein CR006 P-loop" evidence="1">
    <location>
        <begin position="15"/>
        <end position="201"/>
    </location>
</feature>
<protein>
    <recommendedName>
        <fullName evidence="1">Protein CR006 P-loop domain-containing protein</fullName>
    </recommendedName>
</protein>
<name>B3EJU5_CHLPB</name>
<dbReference type="Pfam" id="PF13166">
    <property type="entry name" value="AAA_13"/>
    <property type="match status" value="1"/>
</dbReference>
<proteinExistence type="predicted"/>
<evidence type="ECO:0000259" key="1">
    <source>
        <dbReference type="Pfam" id="PF13166"/>
    </source>
</evidence>
<dbReference type="InterPro" id="IPR027417">
    <property type="entry name" value="P-loop_NTPase"/>
</dbReference>
<dbReference type="KEGG" id="cpb:Cphamn1_1539"/>
<dbReference type="HOGENOM" id="CLU_1178550_0_0_10"/>
<sequence>MLRLARDHDISGEGGRISSAQRKILSLCFFFAEILSEVKNPSELTNYVLVFDDPVDSADYHHFHSIAALLEHMETILSKILKKEIKLGQIIVTTHNSLLFDRLSQSFQFRRTLSKRGNTTQATASDKTVNNYKTYLEYIVSYHKNPQANRKDMIFIGNIIRRTLEIVSNFNNLGSNNFRNHVIDIGKPKLALLANHLSHESFTKVLNPFASELELQAACGELLEVIKQSHPEQYK</sequence>
<accession>B3EJU5</accession>
<dbReference type="EMBL" id="CP001101">
    <property type="protein sequence ID" value="ACE04464.1"/>
    <property type="molecule type" value="Genomic_DNA"/>
</dbReference>
<gene>
    <name evidence="2" type="ordered locus">Cphamn1_1539</name>
</gene>
<organism evidence="2">
    <name type="scientific">Chlorobium phaeobacteroides (strain BS1)</name>
    <dbReference type="NCBI Taxonomy" id="331678"/>
    <lineage>
        <taxon>Bacteria</taxon>
        <taxon>Pseudomonadati</taxon>
        <taxon>Chlorobiota</taxon>
        <taxon>Chlorobiia</taxon>
        <taxon>Chlorobiales</taxon>
        <taxon>Chlorobiaceae</taxon>
        <taxon>Chlorobium/Pelodictyon group</taxon>
        <taxon>Chlorobium</taxon>
    </lineage>
</organism>
<dbReference type="AlphaFoldDB" id="B3EJU5"/>